<comment type="caution">
    <text evidence="2">The sequence shown here is derived from an EMBL/GenBank/DDBJ whole genome shotgun (WGS) entry which is preliminary data.</text>
</comment>
<dbReference type="EMBL" id="JADQTO010000011">
    <property type="protein sequence ID" value="MBG0564316.1"/>
    <property type="molecule type" value="Genomic_DNA"/>
</dbReference>
<feature type="transmembrane region" description="Helical" evidence="1">
    <location>
        <begin position="50"/>
        <end position="71"/>
    </location>
</feature>
<accession>A0A931G0R0</accession>
<name>A0A931G0R0_9ACTN</name>
<keyword evidence="3" id="KW-1185">Reference proteome</keyword>
<evidence type="ECO:0000313" key="2">
    <source>
        <dbReference type="EMBL" id="MBG0564316.1"/>
    </source>
</evidence>
<gene>
    <name evidence="2" type="ORF">I4J89_22975</name>
</gene>
<keyword evidence="1" id="KW-0472">Membrane</keyword>
<evidence type="ECO:0000313" key="3">
    <source>
        <dbReference type="Proteomes" id="UP000598146"/>
    </source>
</evidence>
<keyword evidence="1" id="KW-1133">Transmembrane helix</keyword>
<evidence type="ECO:0000256" key="1">
    <source>
        <dbReference type="SAM" id="Phobius"/>
    </source>
</evidence>
<dbReference type="AlphaFoldDB" id="A0A931G0R0"/>
<sequence>MAVAAPASGAALFRVSWVLSIVRLSGIFWLVYLVIQPLVGLALGAERDPWWVLLLQGAIYSALAAGGMALLPRSPFHNWVRISDGGLELCAAGSDPILLAWPDVASVEVRRQGLRTVLRVTPVEMSRVQRADVHYGLPRVRNGAFIADVGLLRPGVDVLRRALAAHSGRA</sequence>
<keyword evidence="1" id="KW-0812">Transmembrane</keyword>
<proteinExistence type="predicted"/>
<feature type="transmembrane region" description="Helical" evidence="1">
    <location>
        <begin position="12"/>
        <end position="35"/>
    </location>
</feature>
<evidence type="ECO:0008006" key="4">
    <source>
        <dbReference type="Google" id="ProtNLM"/>
    </source>
</evidence>
<organism evidence="2 3">
    <name type="scientific">Actinoplanes aureus</name>
    <dbReference type="NCBI Taxonomy" id="2792083"/>
    <lineage>
        <taxon>Bacteria</taxon>
        <taxon>Bacillati</taxon>
        <taxon>Actinomycetota</taxon>
        <taxon>Actinomycetes</taxon>
        <taxon>Micromonosporales</taxon>
        <taxon>Micromonosporaceae</taxon>
        <taxon>Actinoplanes</taxon>
    </lineage>
</organism>
<reference evidence="2" key="1">
    <citation type="submission" date="2020-11" db="EMBL/GenBank/DDBJ databases">
        <title>Isolation and identification of active actinomycetes.</title>
        <authorList>
            <person name="Sun X."/>
        </authorList>
    </citation>
    <scope>NUCLEOTIDE SEQUENCE</scope>
    <source>
        <strain evidence="2">NEAU-A11</strain>
    </source>
</reference>
<protein>
    <recommendedName>
        <fullName evidence="4">PH domain-containing protein</fullName>
    </recommendedName>
</protein>
<dbReference type="Proteomes" id="UP000598146">
    <property type="component" value="Unassembled WGS sequence"/>
</dbReference>
<dbReference type="RefSeq" id="WP_196416109.1">
    <property type="nucleotide sequence ID" value="NZ_JADQTO010000011.1"/>
</dbReference>